<dbReference type="EMBL" id="OU594947">
    <property type="protein sequence ID" value="CAG9291256.1"/>
    <property type="molecule type" value="Genomic_DNA"/>
</dbReference>
<reference evidence="5" key="1">
    <citation type="submission" date="2022-02" db="EMBL/GenBank/DDBJ databases">
        <authorList>
            <person name="Giguere J D."/>
        </authorList>
    </citation>
    <scope>NUCLEOTIDE SEQUENCE</scope>
    <source>
        <strain evidence="5">CCAP 1055/1</strain>
    </source>
</reference>
<keyword evidence="3" id="KW-0560">Oxidoreductase</keyword>
<dbReference type="PANTHER" id="PTHR46332">
    <property type="entry name" value="ASPARTATE BETA-HYDROXYLASE DOMAIN-CONTAINING PROTEIN 2"/>
    <property type="match status" value="1"/>
</dbReference>
<dbReference type="AlphaFoldDB" id="A0A8J9TCX8"/>
<comment type="similarity">
    <text evidence="1">Belongs to the aspartyl/asparaginyl beta-hydroxylase family.</text>
</comment>
<protein>
    <recommendedName>
        <fullName evidence="4">Aspartyl/asparaginy/proline hydroxylase domain-containing protein</fullName>
    </recommendedName>
</protein>
<proteinExistence type="inferred from homology"/>
<dbReference type="GO" id="GO:0051213">
    <property type="term" value="F:dioxygenase activity"/>
    <property type="evidence" value="ECO:0007669"/>
    <property type="project" value="UniProtKB-KW"/>
</dbReference>
<evidence type="ECO:0000256" key="2">
    <source>
        <dbReference type="ARBA" id="ARBA00022964"/>
    </source>
</evidence>
<sequence length="521" mass="58916">MPYSVSLCSFGQHTPKIQLVADTFDENAAIDTVSQCPTTCRALEEALEDFLDKDESASPCLRYVARKDAGWLSCRKPYHRPHSSVLGILEELEDPTADVTIRLNCYRGRESIVASHDCDCPEPHDSWERTELHLPESTVESKRTQMSLDWIDIRDVTNSAQFLSTPSSCVHFLRSLLGCDHRASPWMARRGRKRKEDAVGTVMLVCRSEPPRVLIDFRVTDACPSWYLHGMGRINLPIRQSVWCKRTTNKAEMATLLIYRVLPPRDQMSVLHPITGVPATVGCLWEMATMHPATTDEMVPPEPFREIRMVSPPYIAASEYPADLLGPLLSEHSLQVLQIEAKAIAHWTAWPEAQHYQAKNDSPLAPWNVFPLCYCFPATNVQARQWIHQTCALVPLTVELLRRHLGDALRTALFSRLDSESVLEPHTGWEDLANHVYRVHIPLIVPDGDLCGAWVDGCVETHRRGRPLIFDDSKTHRAFNYSSQERIVLIIDLARPCTFPDGTARGGHSEELDKFIEQMGV</sequence>
<organism evidence="5">
    <name type="scientific">Phaeodactylum tricornutum</name>
    <name type="common">Diatom</name>
    <dbReference type="NCBI Taxonomy" id="2850"/>
    <lineage>
        <taxon>Eukaryota</taxon>
        <taxon>Sar</taxon>
        <taxon>Stramenopiles</taxon>
        <taxon>Ochrophyta</taxon>
        <taxon>Bacillariophyta</taxon>
        <taxon>Bacillariophyceae</taxon>
        <taxon>Bacillariophycidae</taxon>
        <taxon>Naviculales</taxon>
        <taxon>Phaeodactylaceae</taxon>
        <taxon>Phaeodactylum</taxon>
    </lineage>
</organism>
<dbReference type="SUPFAM" id="SSF51197">
    <property type="entry name" value="Clavaminate synthase-like"/>
    <property type="match status" value="1"/>
</dbReference>
<dbReference type="Proteomes" id="UP000836788">
    <property type="component" value="Chromosome 6"/>
</dbReference>
<dbReference type="InterPro" id="IPR051821">
    <property type="entry name" value="Asp/Asn_beta-hydroxylase"/>
</dbReference>
<dbReference type="Gene3D" id="2.60.120.330">
    <property type="entry name" value="B-lactam Antibiotic, Isopenicillin N Synthase, Chain"/>
    <property type="match status" value="1"/>
</dbReference>
<keyword evidence="2" id="KW-0223">Dioxygenase</keyword>
<evidence type="ECO:0000259" key="4">
    <source>
        <dbReference type="Pfam" id="PF05118"/>
    </source>
</evidence>
<dbReference type="InterPro" id="IPR027443">
    <property type="entry name" value="IPNS-like_sf"/>
</dbReference>
<evidence type="ECO:0000256" key="1">
    <source>
        <dbReference type="ARBA" id="ARBA00007730"/>
    </source>
</evidence>
<evidence type="ECO:0000313" key="5">
    <source>
        <dbReference type="EMBL" id="CAG9291256.1"/>
    </source>
</evidence>
<dbReference type="GO" id="GO:0016020">
    <property type="term" value="C:membrane"/>
    <property type="evidence" value="ECO:0007669"/>
    <property type="project" value="TreeGrafter"/>
</dbReference>
<evidence type="ECO:0000256" key="3">
    <source>
        <dbReference type="ARBA" id="ARBA00023002"/>
    </source>
</evidence>
<dbReference type="PANTHER" id="PTHR46332:SF5">
    <property type="entry name" value="ASPARTATE BETA-HYDROXYLASE DOMAIN CONTAINING 2"/>
    <property type="match status" value="1"/>
</dbReference>
<dbReference type="Pfam" id="PF05118">
    <property type="entry name" value="Asp_Arg_Hydrox"/>
    <property type="match status" value="1"/>
</dbReference>
<name>A0A8J9TCX8_PHATR</name>
<dbReference type="InterPro" id="IPR007803">
    <property type="entry name" value="Asp/Arg/Pro-Hydrxlase"/>
</dbReference>
<accession>A0A8J9TCX8</accession>
<feature type="domain" description="Aspartyl/asparaginy/proline hydroxylase" evidence="4">
    <location>
        <begin position="333"/>
        <end position="496"/>
    </location>
</feature>
<gene>
    <name evidence="5" type="ORF">PTTT1_LOCUS47266</name>
</gene>